<dbReference type="InterPro" id="IPR011009">
    <property type="entry name" value="Kinase-like_dom_sf"/>
</dbReference>
<keyword evidence="2" id="KW-0547">Nucleotide-binding</keyword>
<evidence type="ECO:0000256" key="4">
    <source>
        <dbReference type="ARBA" id="ARBA00022840"/>
    </source>
</evidence>
<evidence type="ECO:0000256" key="1">
    <source>
        <dbReference type="ARBA" id="ARBA00022679"/>
    </source>
</evidence>
<dbReference type="VEuPathDB" id="FungiDB:YALI1_F02697g"/>
<dbReference type="SMART" id="SM00220">
    <property type="entry name" value="S_TKc"/>
    <property type="match status" value="1"/>
</dbReference>
<dbReference type="Gene3D" id="1.10.510.10">
    <property type="entry name" value="Transferase(Phosphotransferase) domain 1"/>
    <property type="match status" value="1"/>
</dbReference>
<accession>Q9P860</accession>
<dbReference type="PANTHER" id="PTHR11042:SF196">
    <property type="entry name" value="MITOSIS INHIBITOR PROTEIN KINASE SWE1"/>
    <property type="match status" value="1"/>
</dbReference>
<organism evidence="8">
    <name type="scientific">Yarrowia lipolytica</name>
    <name type="common">Candida lipolytica</name>
    <dbReference type="NCBI Taxonomy" id="4952"/>
    <lineage>
        <taxon>Eukaryota</taxon>
        <taxon>Fungi</taxon>
        <taxon>Dikarya</taxon>
        <taxon>Ascomycota</taxon>
        <taxon>Saccharomycotina</taxon>
        <taxon>Dipodascomycetes</taxon>
        <taxon>Dipodascales</taxon>
        <taxon>Dipodascales incertae sedis</taxon>
        <taxon>Yarrowia</taxon>
    </lineage>
</organism>
<evidence type="ECO:0000256" key="5">
    <source>
        <dbReference type="ARBA" id="ARBA00037982"/>
    </source>
</evidence>
<feature type="region of interest" description="Disordered" evidence="6">
    <location>
        <begin position="70"/>
        <end position="102"/>
    </location>
</feature>
<sequence length="943" mass="102397">MSSATPSASPSPRRRKHRPDSVARSSIPSLSKVKLKKSKPNTPQLSPSLSLDDSASDALINLSIHRNNTVANLDDLPPDLSPCPSPSKQRASEPPTVYSSTMQPLRRSKGLYNLEEASNLSLEDINMDSSPSRSHRPRHSMILHDSDPNSPVKAPPFKKAAIQQENVPPGGGGERRLSDNPPTIHLMSSSVESSPPTPTHHPHHSHPHPHHPQPHLHPLVKTKIADVEHKEYGTPDSFRFVKPLQTAFMSTGLLSKRTRNLPNSSSGHSLVPPDTPCKKPSGSSSLQDVHGLRGDGNTPRPFTSSVSHEGVSMLGSSHRSASSGRAHRVPLTINTTGHQNIPSGPPSGLRDSASRFAFDLRSAVSSFMDDVPSTPTKPLEESESFPSVQRTLTTNNHDDSNGSSSNNSSTNLGPYRRASYIGSLTSLSSLAKASHQRSDGSQITITPGTITRQASSIMEPETPLGNGDNPFNSPNFSSDPTFADPRTPAKRSSQDQSAENMIAGESWLSQKFDSVSLIGSGEFSSVYTVTERVKMPAGSSVILTPPNRYAVKKMKYPFAGPKARARRMEEVEVLRKLTESKRDEDGRDFIVQLVDSWEYHGFLFIMTEYCENGSLDVFLAENGRIARLDDWRVWKILVELALGIRYIHNEGFMHLDIKPANVFITFEGTLKIGDFGMATTWPAARGIEREGDREYIAPEVLSRQEYDKPADIFSFGLIILEIAANVVLPDNGIHWQKLRSGDLTDAGRLSSGDLAGFDHQFGEPTSSQGQERDAIECGSKSYEEDGGVLSPSCMPPFDHHGIHSSSLRSCTTANTTSSSGVSTGSSRSGTAGNGGASTGNTSSSTNMHPPVIRRSSAAPDWAPLFLTQDLGILDSLVSWMLTPDPRGRPTADDILATSEAAWVEHHRKAGAVVYEGDFGPPPGNSDDDMCHISPDEDNWRMEL</sequence>
<protein>
    <submittedName>
        <fullName evidence="8">Wee1-like protein</fullName>
    </submittedName>
</protein>
<dbReference type="PANTHER" id="PTHR11042">
    <property type="entry name" value="EUKARYOTIC TRANSLATION INITIATION FACTOR 2-ALPHA KINASE EIF2-ALPHA KINASE -RELATED"/>
    <property type="match status" value="1"/>
</dbReference>
<dbReference type="GO" id="GO:0004713">
    <property type="term" value="F:protein tyrosine kinase activity"/>
    <property type="evidence" value="ECO:0007669"/>
    <property type="project" value="TreeGrafter"/>
</dbReference>
<dbReference type="Pfam" id="PF00069">
    <property type="entry name" value="Pkinase"/>
    <property type="match status" value="1"/>
</dbReference>
<feature type="region of interest" description="Disordered" evidence="6">
    <location>
        <begin position="124"/>
        <end position="216"/>
    </location>
</feature>
<dbReference type="EMBL" id="AJ277878">
    <property type="protein sequence ID" value="CAB91112.1"/>
    <property type="molecule type" value="Genomic_DNA"/>
</dbReference>
<dbReference type="SUPFAM" id="SSF56112">
    <property type="entry name" value="Protein kinase-like (PK-like)"/>
    <property type="match status" value="1"/>
</dbReference>
<reference evidence="8" key="1">
    <citation type="submission" date="2000-05" db="EMBL/GenBank/DDBJ databases">
        <title>Identification an sequencing of a Wee1 like protein tyrosine kinase in the yeast Yarrowia lipolytica.</title>
        <authorList>
            <person name="Benetti P.H."/>
            <person name="Snegaroff J."/>
        </authorList>
    </citation>
    <scope>NUCLEOTIDE SEQUENCE</scope>
    <source>
        <strain evidence="8">W29</strain>
    </source>
</reference>
<feature type="domain" description="Protein kinase" evidence="7">
    <location>
        <begin position="512"/>
        <end position="903"/>
    </location>
</feature>
<dbReference type="InterPro" id="IPR050339">
    <property type="entry name" value="CC_SR_Kinase"/>
</dbReference>
<dbReference type="PROSITE" id="PS50011">
    <property type="entry name" value="PROTEIN_KINASE_DOM"/>
    <property type="match status" value="1"/>
</dbReference>
<keyword evidence="1" id="KW-0808">Transferase</keyword>
<dbReference type="InterPro" id="IPR008271">
    <property type="entry name" value="Ser/Thr_kinase_AS"/>
</dbReference>
<feature type="region of interest" description="Disordered" evidence="6">
    <location>
        <begin position="459"/>
        <end position="498"/>
    </location>
</feature>
<feature type="compositionally biased region" description="Low complexity" evidence="6">
    <location>
        <begin position="315"/>
        <end position="324"/>
    </location>
</feature>
<feature type="region of interest" description="Disordered" evidence="6">
    <location>
        <begin position="333"/>
        <end position="352"/>
    </location>
</feature>
<feature type="compositionally biased region" description="Polar residues" evidence="6">
    <location>
        <begin position="469"/>
        <end position="480"/>
    </location>
</feature>
<dbReference type="GO" id="GO:0005524">
    <property type="term" value="F:ATP binding"/>
    <property type="evidence" value="ECO:0007669"/>
    <property type="project" value="UniProtKB-KW"/>
</dbReference>
<keyword evidence="3" id="KW-0418">Kinase</keyword>
<comment type="similarity">
    <text evidence="5">Belongs to the protein kinase superfamily. Ser/Thr protein kinase family. GCN2 subfamily.</text>
</comment>
<feature type="region of interest" description="Disordered" evidence="6">
    <location>
        <begin position="1"/>
        <end position="52"/>
    </location>
</feature>
<keyword evidence="4" id="KW-0067">ATP-binding</keyword>
<dbReference type="InterPro" id="IPR000719">
    <property type="entry name" value="Prot_kinase_dom"/>
</dbReference>
<evidence type="ECO:0000313" key="8">
    <source>
        <dbReference type="EMBL" id="CAB91112.1"/>
    </source>
</evidence>
<feature type="compositionally biased region" description="Low complexity" evidence="6">
    <location>
        <begin position="811"/>
        <end position="830"/>
    </location>
</feature>
<feature type="region of interest" description="Disordered" evidence="6">
    <location>
        <begin position="804"/>
        <end position="854"/>
    </location>
</feature>
<dbReference type="AlphaFoldDB" id="Q9P860"/>
<dbReference type="GO" id="GO:0110031">
    <property type="term" value="P:negative regulation of G2/MI transition of meiotic cell cycle"/>
    <property type="evidence" value="ECO:0007669"/>
    <property type="project" value="TreeGrafter"/>
</dbReference>
<feature type="compositionally biased region" description="Basic residues" evidence="6">
    <location>
        <begin position="200"/>
        <end position="216"/>
    </location>
</feature>
<feature type="compositionally biased region" description="Low complexity" evidence="6">
    <location>
        <begin position="401"/>
        <end position="411"/>
    </location>
</feature>
<dbReference type="Gene3D" id="3.30.200.20">
    <property type="entry name" value="Phosphorylase Kinase, domain 1"/>
    <property type="match status" value="1"/>
</dbReference>
<proteinExistence type="inferred from homology"/>
<name>Q9P860_YARLL</name>
<dbReference type="PROSITE" id="PS00108">
    <property type="entry name" value="PROTEIN_KINASE_ST"/>
    <property type="match status" value="1"/>
</dbReference>
<feature type="region of interest" description="Disordered" evidence="6">
    <location>
        <begin position="367"/>
        <end position="414"/>
    </location>
</feature>
<feature type="compositionally biased region" description="Polar residues" evidence="6">
    <location>
        <begin position="333"/>
        <end position="342"/>
    </location>
</feature>
<evidence type="ECO:0000256" key="2">
    <source>
        <dbReference type="ARBA" id="ARBA00022741"/>
    </source>
</evidence>
<feature type="region of interest" description="Disordered" evidence="6">
    <location>
        <begin position="257"/>
        <end position="326"/>
    </location>
</feature>
<evidence type="ECO:0000259" key="7">
    <source>
        <dbReference type="PROSITE" id="PS50011"/>
    </source>
</evidence>
<evidence type="ECO:0000256" key="6">
    <source>
        <dbReference type="SAM" id="MobiDB-lite"/>
    </source>
</evidence>
<gene>
    <name evidence="8" type="primary">wee1</name>
</gene>
<dbReference type="GO" id="GO:0005634">
    <property type="term" value="C:nucleus"/>
    <property type="evidence" value="ECO:0007669"/>
    <property type="project" value="TreeGrafter"/>
</dbReference>
<feature type="region of interest" description="Disordered" evidence="6">
    <location>
        <begin position="754"/>
        <end position="774"/>
    </location>
</feature>
<feature type="compositionally biased region" description="Low complexity" evidence="6">
    <location>
        <begin position="1"/>
        <end position="11"/>
    </location>
</feature>
<evidence type="ECO:0000256" key="3">
    <source>
        <dbReference type="ARBA" id="ARBA00022777"/>
    </source>
</evidence>
<dbReference type="CDD" id="cd14052">
    <property type="entry name" value="PTKc_Wee1_fungi"/>
    <property type="match status" value="1"/>
</dbReference>
<dbReference type="VEuPathDB" id="FungiDB:YALI0_F01716g"/>
<dbReference type="GO" id="GO:0005737">
    <property type="term" value="C:cytoplasm"/>
    <property type="evidence" value="ECO:0007669"/>
    <property type="project" value="TreeGrafter"/>
</dbReference>